<dbReference type="EMBL" id="JOJR01000173">
    <property type="protein sequence ID" value="RCN43003.1"/>
    <property type="molecule type" value="Genomic_DNA"/>
</dbReference>
<feature type="transmembrane region" description="Helical" evidence="1">
    <location>
        <begin position="67"/>
        <end position="92"/>
    </location>
</feature>
<sequence length="156" mass="17145">MFCRTTPSNTREYSAIKSLYCDRMEETSTMFENGSTTLAPPAEGNMGLLMNESVSTTNMQAIEVVPVVAAGVVFGTLVAIGTIATAIFIAVLIRGRRTFAEFPFFVIVWHLTAANATHMVMVISTIMPIMLLEVRSVFLPPKQPKQEKTTARLRIA</sequence>
<dbReference type="Proteomes" id="UP000252519">
    <property type="component" value="Unassembled WGS sequence"/>
</dbReference>
<evidence type="ECO:0000313" key="2">
    <source>
        <dbReference type="EMBL" id="RCN43003.1"/>
    </source>
</evidence>
<keyword evidence="1" id="KW-1133">Transmembrane helix</keyword>
<feature type="transmembrane region" description="Helical" evidence="1">
    <location>
        <begin position="104"/>
        <end position="131"/>
    </location>
</feature>
<evidence type="ECO:0000256" key="1">
    <source>
        <dbReference type="SAM" id="Phobius"/>
    </source>
</evidence>
<organism evidence="2 3">
    <name type="scientific">Ancylostoma caninum</name>
    <name type="common">Dog hookworm</name>
    <dbReference type="NCBI Taxonomy" id="29170"/>
    <lineage>
        <taxon>Eukaryota</taxon>
        <taxon>Metazoa</taxon>
        <taxon>Ecdysozoa</taxon>
        <taxon>Nematoda</taxon>
        <taxon>Chromadorea</taxon>
        <taxon>Rhabditida</taxon>
        <taxon>Rhabditina</taxon>
        <taxon>Rhabditomorpha</taxon>
        <taxon>Strongyloidea</taxon>
        <taxon>Ancylostomatidae</taxon>
        <taxon>Ancylostomatinae</taxon>
        <taxon>Ancylostoma</taxon>
    </lineage>
</organism>
<keyword evidence="1" id="KW-0472">Membrane</keyword>
<dbReference type="OrthoDB" id="5868068at2759"/>
<keyword evidence="3" id="KW-1185">Reference proteome</keyword>
<proteinExistence type="predicted"/>
<protein>
    <recommendedName>
        <fullName evidence="4">7TM GPCR serpentine receptor class x (Srx) domain-containing protein</fullName>
    </recommendedName>
</protein>
<keyword evidence="1" id="KW-0812">Transmembrane</keyword>
<evidence type="ECO:0000313" key="3">
    <source>
        <dbReference type="Proteomes" id="UP000252519"/>
    </source>
</evidence>
<accession>A0A368GF38</accession>
<comment type="caution">
    <text evidence="2">The sequence shown here is derived from an EMBL/GenBank/DDBJ whole genome shotgun (WGS) entry which is preliminary data.</text>
</comment>
<evidence type="ECO:0008006" key="4">
    <source>
        <dbReference type="Google" id="ProtNLM"/>
    </source>
</evidence>
<gene>
    <name evidence="2" type="ORF">ANCCAN_11051</name>
</gene>
<reference evidence="2 3" key="1">
    <citation type="submission" date="2014-10" db="EMBL/GenBank/DDBJ databases">
        <title>Draft genome of the hookworm Ancylostoma caninum.</title>
        <authorList>
            <person name="Mitreva M."/>
        </authorList>
    </citation>
    <scope>NUCLEOTIDE SEQUENCE [LARGE SCALE GENOMIC DNA]</scope>
    <source>
        <strain evidence="2 3">Baltimore</strain>
    </source>
</reference>
<name>A0A368GF38_ANCCA</name>
<dbReference type="AlphaFoldDB" id="A0A368GF38"/>